<proteinExistence type="predicted"/>
<gene>
    <name evidence="1" type="ORF">PGLA1383_LOCUS16906</name>
</gene>
<name>A0A813EDB7_POLGL</name>
<accession>A0A813EDB7</accession>
<keyword evidence="2" id="KW-1185">Reference proteome</keyword>
<evidence type="ECO:0000313" key="1">
    <source>
        <dbReference type="EMBL" id="CAE8598499.1"/>
    </source>
</evidence>
<reference evidence="1" key="1">
    <citation type="submission" date="2021-02" db="EMBL/GenBank/DDBJ databases">
        <authorList>
            <person name="Dougan E. K."/>
            <person name="Rhodes N."/>
            <person name="Thang M."/>
            <person name="Chan C."/>
        </authorList>
    </citation>
    <scope>NUCLEOTIDE SEQUENCE</scope>
</reference>
<comment type="caution">
    <text evidence="1">The sequence shown here is derived from an EMBL/GenBank/DDBJ whole genome shotgun (WGS) entry which is preliminary data.</text>
</comment>
<sequence length="99" mass="10836">MGASFAAHLVMHVARARTPCIRRFAGCQAEDVIDQALIEKVREQPSSGFMVQLRSPEALEARRDNSLLLRLPIPFPTHLSLGGTTLVIEADGPLLKFAL</sequence>
<dbReference type="AlphaFoldDB" id="A0A813EDB7"/>
<dbReference type="Proteomes" id="UP000654075">
    <property type="component" value="Unassembled WGS sequence"/>
</dbReference>
<dbReference type="EMBL" id="CAJNNV010010320">
    <property type="protein sequence ID" value="CAE8598499.1"/>
    <property type="molecule type" value="Genomic_DNA"/>
</dbReference>
<evidence type="ECO:0000313" key="2">
    <source>
        <dbReference type="Proteomes" id="UP000654075"/>
    </source>
</evidence>
<protein>
    <submittedName>
        <fullName evidence="1">Uncharacterized protein</fullName>
    </submittedName>
</protein>
<organism evidence="1 2">
    <name type="scientific">Polarella glacialis</name>
    <name type="common">Dinoflagellate</name>
    <dbReference type="NCBI Taxonomy" id="89957"/>
    <lineage>
        <taxon>Eukaryota</taxon>
        <taxon>Sar</taxon>
        <taxon>Alveolata</taxon>
        <taxon>Dinophyceae</taxon>
        <taxon>Suessiales</taxon>
        <taxon>Suessiaceae</taxon>
        <taxon>Polarella</taxon>
    </lineage>
</organism>